<reference evidence="3 4" key="1">
    <citation type="journal article" date="2023" name="G3 (Bethesda)">
        <title>A haplotype-resolved chromosome-scale genome for Quercus rubra L. provides insights into the genetics of adaptive traits for red oak species.</title>
        <authorList>
            <person name="Kapoor B."/>
            <person name="Jenkins J."/>
            <person name="Schmutz J."/>
            <person name="Zhebentyayeva T."/>
            <person name="Kuelheim C."/>
            <person name="Coggeshall M."/>
            <person name="Heim C."/>
            <person name="Lasky J.R."/>
            <person name="Leites L."/>
            <person name="Islam-Faridi N."/>
            <person name="Romero-Severson J."/>
            <person name="DeLeo V.L."/>
            <person name="Lucas S.M."/>
            <person name="Lazic D."/>
            <person name="Gailing O."/>
            <person name="Carlson J."/>
            <person name="Staton M."/>
        </authorList>
    </citation>
    <scope>NUCLEOTIDE SEQUENCE [LARGE SCALE GENOMIC DNA]</scope>
    <source>
        <strain evidence="3">Pseudo-F2</strain>
    </source>
</reference>
<evidence type="ECO:0000313" key="3">
    <source>
        <dbReference type="EMBL" id="KAK4586024.1"/>
    </source>
</evidence>
<dbReference type="Gene3D" id="2.130.10.10">
    <property type="entry name" value="YVTN repeat-like/Quinoprotein amine dehydrogenase"/>
    <property type="match status" value="1"/>
</dbReference>
<sequence>MSASSARRLKDHGVGGGATKPAAKTLTTPISATKPKNPTLQKSASGKENPRPTTVTSRSQKPTLRPVPRVDKTVSMSLSNDGSDTRVRWSTSSAPRGRSSSPSDPIRVFSDRRVSNPVGVSGGGGGTRQKKGSRDLSATRTRGSRDCKESVELEKKSGLCEKLKMGGVESGKKLNGIRVLENCNGKLTLSSDSMNFDEKVGLGVCVGVDKVFKSNEEVVKIGNGVEKSLNDSKIEKGLVEDGVGGQVSNKYPSKLHEKLAFLEGKVKRIASDIKRTKEMLDMNNPDTSKVILTDIQSKISGIEKAMVIVGGDSDGKVGVLKGNGEREDGVVEKGKSVEGDSAKSSVKGLNCEELEARLFPHHKLLRNRTSLKVTSGGSQIHDPHVAGSKCESKVEGKLFSPIDENPIAVEFLASLNTEQAKVTTRVQQAGLEYCEVQEMDGAASTGAQDSSNIFNDKRDFELNLTTDERLDEFDDQENIENAIIGEEIEDTCIDQLNEIGCKTSTGGWFVSEGEAVLLTHIDGSCSFYDIANSEEKAEYKPPSGVSSGIWRDCWIIRAPGADGCSGRYVVAASAGNAMDSGFCSWDFYNKDVRAFQIEEGTISSRTVLGPLSNNVVHRRTSVHSILAPETRQWWYRPCGPLIISTASCQKGVRIFDIRDGEQIMKWDVQKPVLTMDYSSPVQWRNRGKVVVAEAETISVWDVNSLSPQALVSVSLSGRKVSALHVNNTDAELGGGVRQRVSSAEAEGNDGVFCTMDSINILDFRHPSGVGLKIPKLGVSVQSVFSRGDSIFLGCSSLRSVGGKQSSSQVQQYSLRKQRLHSTYDFPESNAHFHHTAITQVWGNSNLIMGACGLGLFVFDALRDDGLQSLTIDSGNTEKVIDTIGPNDLCSPSFDYLSSRALLISRDRPAVWRRLSEV</sequence>
<evidence type="ECO:0000259" key="2">
    <source>
        <dbReference type="Pfam" id="PF25465"/>
    </source>
</evidence>
<evidence type="ECO:0000256" key="1">
    <source>
        <dbReference type="SAM" id="MobiDB-lite"/>
    </source>
</evidence>
<dbReference type="InterPro" id="IPR057442">
    <property type="entry name" value="Beta-prop_At4g14310"/>
</dbReference>
<dbReference type="InterPro" id="IPR015943">
    <property type="entry name" value="WD40/YVTN_repeat-like_dom_sf"/>
</dbReference>
<comment type="caution">
    <text evidence="3">The sequence shown here is derived from an EMBL/GenBank/DDBJ whole genome shotgun (WGS) entry which is preliminary data.</text>
</comment>
<dbReference type="EMBL" id="JAXUIC010000006">
    <property type="protein sequence ID" value="KAK4586024.1"/>
    <property type="molecule type" value="Genomic_DNA"/>
</dbReference>
<gene>
    <name evidence="3" type="ORF">RGQ29_023272</name>
</gene>
<organism evidence="3 4">
    <name type="scientific">Quercus rubra</name>
    <name type="common">Northern red oak</name>
    <name type="synonym">Quercus borealis</name>
    <dbReference type="NCBI Taxonomy" id="3512"/>
    <lineage>
        <taxon>Eukaryota</taxon>
        <taxon>Viridiplantae</taxon>
        <taxon>Streptophyta</taxon>
        <taxon>Embryophyta</taxon>
        <taxon>Tracheophyta</taxon>
        <taxon>Spermatophyta</taxon>
        <taxon>Magnoliopsida</taxon>
        <taxon>eudicotyledons</taxon>
        <taxon>Gunneridae</taxon>
        <taxon>Pentapetalae</taxon>
        <taxon>rosids</taxon>
        <taxon>fabids</taxon>
        <taxon>Fagales</taxon>
        <taxon>Fagaceae</taxon>
        <taxon>Quercus</taxon>
    </lineage>
</organism>
<feature type="domain" description="At4g14310 8-bladed propeller" evidence="2">
    <location>
        <begin position="627"/>
        <end position="910"/>
    </location>
</feature>
<protein>
    <recommendedName>
        <fullName evidence="2">At4g14310 8-bladed propeller domain-containing protein</fullName>
    </recommendedName>
</protein>
<feature type="compositionally biased region" description="Polar residues" evidence="1">
    <location>
        <begin position="30"/>
        <end position="62"/>
    </location>
</feature>
<dbReference type="InterPro" id="IPR036322">
    <property type="entry name" value="WD40_repeat_dom_sf"/>
</dbReference>
<proteinExistence type="predicted"/>
<name>A0AAN7F5V8_QUERU</name>
<dbReference type="PANTHER" id="PTHR35492:SF1">
    <property type="entry name" value="TRANSDUCIN_WD40 REPEAT-LIKE SUPERFAMILY PROTEIN"/>
    <property type="match status" value="1"/>
</dbReference>
<dbReference type="AlphaFoldDB" id="A0AAN7F5V8"/>
<dbReference type="SUPFAM" id="SSF50978">
    <property type="entry name" value="WD40 repeat-like"/>
    <property type="match status" value="1"/>
</dbReference>
<feature type="region of interest" description="Disordered" evidence="1">
    <location>
        <begin position="1"/>
        <end position="148"/>
    </location>
</feature>
<feature type="compositionally biased region" description="Low complexity" evidence="1">
    <location>
        <begin position="90"/>
        <end position="107"/>
    </location>
</feature>
<evidence type="ECO:0000313" key="4">
    <source>
        <dbReference type="Proteomes" id="UP001324115"/>
    </source>
</evidence>
<dbReference type="Pfam" id="PF25465">
    <property type="entry name" value="Beta-prop_At4g14310"/>
    <property type="match status" value="1"/>
</dbReference>
<feature type="compositionally biased region" description="Low complexity" evidence="1">
    <location>
        <begin position="19"/>
        <end position="29"/>
    </location>
</feature>
<dbReference type="InterPro" id="IPR045289">
    <property type="entry name" value="At4g14310-like"/>
</dbReference>
<dbReference type="Proteomes" id="UP001324115">
    <property type="component" value="Unassembled WGS sequence"/>
</dbReference>
<dbReference type="PANTHER" id="PTHR35492">
    <property type="entry name" value="TRANSDUCIN/WD40 REPEAT-LIKE SUPERFAMILY PROTEIN"/>
    <property type="match status" value="1"/>
</dbReference>
<accession>A0AAN7F5V8</accession>
<keyword evidence="4" id="KW-1185">Reference proteome</keyword>